<feature type="compositionally biased region" description="Basic and acidic residues" evidence="6">
    <location>
        <begin position="187"/>
        <end position="197"/>
    </location>
</feature>
<dbReference type="PANTHER" id="PTHR45747">
    <property type="entry name" value="HISTONE-LYSINE N-METHYLTRANSFERASE E(Z)"/>
    <property type="match status" value="1"/>
</dbReference>
<feature type="compositionally biased region" description="Polar residues" evidence="6">
    <location>
        <begin position="2161"/>
        <end position="2175"/>
    </location>
</feature>
<dbReference type="InterPro" id="IPR026489">
    <property type="entry name" value="CXC_dom"/>
</dbReference>
<evidence type="ECO:0000256" key="3">
    <source>
        <dbReference type="ARBA" id="ARBA00022691"/>
    </source>
</evidence>
<dbReference type="EMBL" id="KE148147">
    <property type="protein sequence ID" value="EPE09613.1"/>
    <property type="molecule type" value="Genomic_DNA"/>
</dbReference>
<dbReference type="Pfam" id="PF00856">
    <property type="entry name" value="SET"/>
    <property type="match status" value="1"/>
</dbReference>
<dbReference type="InterPro" id="IPR040595">
    <property type="entry name" value="EZH2_N"/>
</dbReference>
<keyword evidence="1" id="KW-0489">Methyltransferase</keyword>
<feature type="compositionally biased region" description="Polar residues" evidence="6">
    <location>
        <begin position="593"/>
        <end position="610"/>
    </location>
</feature>
<organism evidence="9 10">
    <name type="scientific">Ophiostoma piceae (strain UAMH 11346)</name>
    <name type="common">Sap stain fungus</name>
    <dbReference type="NCBI Taxonomy" id="1262450"/>
    <lineage>
        <taxon>Eukaryota</taxon>
        <taxon>Fungi</taxon>
        <taxon>Dikarya</taxon>
        <taxon>Ascomycota</taxon>
        <taxon>Pezizomycotina</taxon>
        <taxon>Sordariomycetes</taxon>
        <taxon>Sordariomycetidae</taxon>
        <taxon>Ophiostomatales</taxon>
        <taxon>Ophiostomataceae</taxon>
        <taxon>Ophiostoma</taxon>
    </lineage>
</organism>
<dbReference type="GO" id="GO:0032259">
    <property type="term" value="P:methylation"/>
    <property type="evidence" value="ECO:0007669"/>
    <property type="project" value="UniProtKB-KW"/>
</dbReference>
<evidence type="ECO:0000256" key="1">
    <source>
        <dbReference type="ARBA" id="ARBA00022603"/>
    </source>
</evidence>
<dbReference type="eggNOG" id="KOG1079">
    <property type="taxonomic scope" value="Eukaryota"/>
</dbReference>
<feature type="region of interest" description="Disordered" evidence="6">
    <location>
        <begin position="766"/>
        <end position="869"/>
    </location>
</feature>
<evidence type="ECO:0000256" key="5">
    <source>
        <dbReference type="ARBA" id="ARBA00023163"/>
    </source>
</evidence>
<accession>S3CSJ4</accession>
<keyword evidence="10" id="KW-1185">Reference proteome</keyword>
<feature type="compositionally biased region" description="Polar residues" evidence="6">
    <location>
        <begin position="130"/>
        <end position="153"/>
    </location>
</feature>
<dbReference type="VEuPathDB" id="FungiDB:F503_07389"/>
<gene>
    <name evidence="9" type="ORF">F503_07389</name>
</gene>
<feature type="compositionally biased region" description="Low complexity" evidence="6">
    <location>
        <begin position="2149"/>
        <end position="2160"/>
    </location>
</feature>
<feature type="compositionally biased region" description="Polar residues" evidence="6">
    <location>
        <begin position="846"/>
        <end position="867"/>
    </location>
</feature>
<feature type="compositionally biased region" description="Acidic residues" evidence="6">
    <location>
        <begin position="1822"/>
        <end position="1839"/>
    </location>
</feature>
<dbReference type="Pfam" id="PF18601">
    <property type="entry name" value="EZH2_N"/>
    <property type="match status" value="1"/>
</dbReference>
<feature type="compositionally biased region" description="Polar residues" evidence="6">
    <location>
        <begin position="2075"/>
        <end position="2084"/>
    </location>
</feature>
<sequence>MASKRAAAAEVIDLTNSDEEPGSAVRKSLNQHHNAAMNSAAYYSSSSSSASHHADANPQLRTDVLRNMHMTGAQRGSPSSSHGNPGSAATINAGSERPSTTSPTPRTSSAHQNVSMPHHSHSNSSPVSSTRSNAGSFVTAQRNSTDFAASYQGSSSSPSSVGRDHQSRGFPSRQMTASASASQAPASDDRARQHDSRASPLPAQSQPHSRPYGHQHEQSSSSSSSGITHDPASTAPSSTSRPAVRSGSVHPSYVKPQMPPIRLSPEDSDSLDAAGGGMGIRHGQPSQYYGRRPASPSNAADHNSGINGASSGSGAGGNGGLSSQSQHVLLTYASANAKSAAAQYHPHQLHQQLRLQQHVSRIYSSSSAQGGQIASSQPSLYSFSNRRTSQQSQSPQHSPQMASSPRWSASQPGGTQQQQPSLQRSPPNPGAYPSPTLQSSSWSSSQQHRTPPSQSSQLPGTASSLSSPRQNQQPKPAAMPTSSRSPHMPQTHARPQSESQPHHQHQRISQSHQTPQAHQQQTHHPRQQQAVSQQQQHHHHHHHHHQTQQTQPPVRQTGQPPVPAAQILSSNTPVHRQPPSPPTRGQSPHLLGSRQSSLNASASPRQTLPQAHSHAKNTPPHLSSPARKPLSPSQTSTSLGATGQAQHHPSRSPATSSGQAREPLWTTNTGNSPLSTEERPGLFHGGTPKQHGQQPTGRWSDSTTQLPVPSSNNHGGRNEITLHGSSNNHNLGAHIYTYTRRPPLSAGGESIIQNGTAERSVPHLTLVPIPTQTPPGSRPGSASAKASTPGSASTSAKAAGPVSLPGNGSSDRVLQDAPPQPLSRTPPTRESSTFVPEVVPAGTRPFASSQTTTAPPQSQPESDTLLSPATLPMTTAAVTTTAEETAPRLVRKVPVAKPLSKASDWNVPKLESVLQGFLQSLQVDHGIGVEFSIDMAPPRIRKDISSFDDFADMPADHSDNADSSGDSVTVRWKLHRDNQRRPEGRVSYVKAMSLKSPGQRVPRYRFHHVEIAKNILSPNTPLKFIPHIRDLEDGSEDKYKYDQWIEELESMERKSGFDASIRSDKWATTRHQEFIKLLSGYLDRWITNLRIENCNKTTLIRYMANESRSGQATITPQQKNSLLMSCGGDAATPQAMMIASTFTDAFNRVFKSKNVKLHDVLKQDETVENVLEPKKTTKTKDQDKNDSIEQVQQYLGTYTSLKCMICNTHSCEHGEFDSENVRRCFSIDDLGSKLWKHVERRRNRQIREQQVQNKAVFNGAASTNGSGAGNSAIAGSSSAGSWKPCNNQCYQSYDIGDSAFVTREWTEDETNLLRSFHLTFANSSARVPCTVCNMINRNCWEVYRHMKELNLLVSLRPPTPPAVMDTPSVKPVSWYDRVRRVLNGDWSDHTITHFHALREQREPCNHDGPCTAARDCPCVKAKILCERFCRCTAECCAYKFTGCACHGSGKTCYARQKEGKPCICVQLNRECDPILCGGCGARQRADPEHRDNDELHATGCQNVSLQRGKSKSVVLGQSQLEGCGYGLFTAEDIGADEFIIEYIGELITHDEGVRREARRGDVFNQESNASYLFTLLEQDGIWVDAAIYGNLSRYINHASEHDKRGCNITPKIMYVNGEFRIRFSAMRDIKAGEELFFNYGENFPNLTKKLLEEKASASDDEEMSNAGHGNNTGGARGGNSKARANRNRASGGTSKHGGQGNNRRKVQATRAPTKSVQSTVPNSRAGANSSNIRRRVREKGARKEAPPATTPADAGVSSAEDDNDDDGGGGGVGGREEAEYVASPMDVDDPPLAPAARHNTTPGKTAATKRTGTKRKRRTVYDDDDGDDENEGTGQDDEDVHMGGVHSYDGNNDDDDNIDPVAPGSRRRRQRYQPSLSKFQAHNQTTSDNDHDDGDEGAFSPSRTSQGSRNTRRRSGPGHTTIGPTPAEIAAATGGVVNIFADGLDLPRRRRRKRSAADAADENADNADGAMEDDEPSITAVRSNDDVDNNSNDGSRPSFGREAFSIDLSTASRVRRASNMKRKDNAATSSNSYTDNDDAEQQPRRKRLRTRLADSSHLAAADSDGSSFAGGSVGPTSRPTSQPLSRLRRARQQRVPDSADDETSEFDINNDDDDNASSAPASAVVALGTTDDDQGSVMSAGQFYGGRQGTQPGTAAGTPTSSSLTSAAFNVNASTGRRRRVISDSEDEADESMPTGNGAASAVAASSFAASQSWSSSAAAGGPAASRPLTPLRDPHSASTSIRGGGDDDGGSEVSSSVDRSQRKRQKPARYRGEAHK</sequence>
<dbReference type="Gene3D" id="2.170.270.10">
    <property type="entry name" value="SET domain"/>
    <property type="match status" value="1"/>
</dbReference>
<feature type="compositionally biased region" description="Polar residues" evidence="6">
    <location>
        <begin position="631"/>
        <end position="675"/>
    </location>
</feature>
<feature type="compositionally biased region" description="Low complexity" evidence="6">
    <location>
        <begin position="2053"/>
        <end position="2070"/>
    </location>
</feature>
<dbReference type="GO" id="GO:0031507">
    <property type="term" value="P:heterochromatin formation"/>
    <property type="evidence" value="ECO:0007669"/>
    <property type="project" value="TreeGrafter"/>
</dbReference>
<keyword evidence="2" id="KW-0808">Transferase</keyword>
<feature type="compositionally biased region" description="Low complexity" evidence="6">
    <location>
        <begin position="2198"/>
        <end position="2226"/>
    </location>
</feature>
<dbReference type="InterPro" id="IPR048360">
    <property type="entry name" value="Ezh2_CXC_fung"/>
</dbReference>
<feature type="compositionally biased region" description="Basic residues" evidence="6">
    <location>
        <begin position="536"/>
        <end position="546"/>
    </location>
</feature>
<feature type="compositionally biased region" description="Low complexity" evidence="6">
    <location>
        <begin position="76"/>
        <end position="87"/>
    </location>
</feature>
<dbReference type="InterPro" id="IPR046341">
    <property type="entry name" value="SET_dom_sf"/>
</dbReference>
<dbReference type="InterPro" id="IPR045318">
    <property type="entry name" value="EZH1/2-like"/>
</dbReference>
<dbReference type="PROSITE" id="PS51633">
    <property type="entry name" value="CXC"/>
    <property type="match status" value="1"/>
</dbReference>
<dbReference type="PROSITE" id="PS50280">
    <property type="entry name" value="SET"/>
    <property type="match status" value="1"/>
</dbReference>
<dbReference type="OrthoDB" id="6141102at2759"/>
<evidence type="ECO:0000256" key="4">
    <source>
        <dbReference type="ARBA" id="ARBA00023015"/>
    </source>
</evidence>
<dbReference type="InterPro" id="IPR001214">
    <property type="entry name" value="SET_dom"/>
</dbReference>
<feature type="compositionally biased region" description="Low complexity" evidence="6">
    <location>
        <begin position="219"/>
        <end position="240"/>
    </location>
</feature>
<dbReference type="PANTHER" id="PTHR45747:SF4">
    <property type="entry name" value="HISTONE-LYSINE N-METHYLTRANSFERASE E(Z)"/>
    <property type="match status" value="1"/>
</dbReference>
<feature type="compositionally biased region" description="Low complexity" evidence="6">
    <location>
        <begin position="507"/>
        <end position="520"/>
    </location>
</feature>
<reference evidence="9 10" key="1">
    <citation type="journal article" date="2013" name="BMC Genomics">
        <title>The genome and transcriptome of the pine saprophyte Ophiostoma piceae, and a comparison with the bark beetle-associated pine pathogen Grosmannia clavigera.</title>
        <authorList>
            <person name="Haridas S."/>
            <person name="Wang Y."/>
            <person name="Lim L."/>
            <person name="Massoumi Alamouti S."/>
            <person name="Jackman S."/>
            <person name="Docking R."/>
            <person name="Robertson G."/>
            <person name="Birol I."/>
            <person name="Bohlmann J."/>
            <person name="Breuil C."/>
        </authorList>
    </citation>
    <scope>NUCLEOTIDE SEQUENCE [LARGE SCALE GENOMIC DNA]</scope>
    <source>
        <strain evidence="9 10">UAMH 11346</strain>
    </source>
</reference>
<name>S3CSJ4_OPHP1</name>
<keyword evidence="5" id="KW-0804">Transcription</keyword>
<dbReference type="GO" id="GO:0046976">
    <property type="term" value="F:histone H3K27 methyltransferase activity"/>
    <property type="evidence" value="ECO:0007669"/>
    <property type="project" value="TreeGrafter"/>
</dbReference>
<feature type="compositionally biased region" description="Low complexity" evidence="6">
    <location>
        <begin position="97"/>
        <end position="129"/>
    </location>
</feature>
<dbReference type="SUPFAM" id="SSF82199">
    <property type="entry name" value="SET domain"/>
    <property type="match status" value="1"/>
</dbReference>
<evidence type="ECO:0000256" key="2">
    <source>
        <dbReference type="ARBA" id="ARBA00022679"/>
    </source>
</evidence>
<dbReference type="GO" id="GO:0003682">
    <property type="term" value="F:chromatin binding"/>
    <property type="evidence" value="ECO:0007669"/>
    <property type="project" value="TreeGrafter"/>
</dbReference>
<feature type="compositionally biased region" description="Low complexity" evidence="6">
    <location>
        <begin position="32"/>
        <end position="51"/>
    </location>
</feature>
<feature type="compositionally biased region" description="Acidic residues" evidence="6">
    <location>
        <begin position="2098"/>
        <end position="2115"/>
    </location>
</feature>
<feature type="compositionally biased region" description="Low complexity" evidence="6">
    <location>
        <begin position="389"/>
        <end position="425"/>
    </location>
</feature>
<evidence type="ECO:0000313" key="9">
    <source>
        <dbReference type="EMBL" id="EPE09613.1"/>
    </source>
</evidence>
<keyword evidence="3" id="KW-0949">S-adenosyl-L-methionine</keyword>
<feature type="compositionally biased region" description="Low complexity" evidence="6">
    <location>
        <begin position="177"/>
        <end position="186"/>
    </location>
</feature>
<proteinExistence type="predicted"/>
<dbReference type="Pfam" id="PF21509">
    <property type="entry name" value="Ezh2-like__CXC_fung"/>
    <property type="match status" value="1"/>
</dbReference>
<evidence type="ECO:0000259" key="7">
    <source>
        <dbReference type="PROSITE" id="PS50280"/>
    </source>
</evidence>
<feature type="compositionally biased region" description="Polar residues" evidence="6">
    <location>
        <begin position="822"/>
        <end position="834"/>
    </location>
</feature>
<protein>
    <submittedName>
        <fullName evidence="9">Set domain containing protein</fullName>
    </submittedName>
</protein>
<feature type="compositionally biased region" description="Low complexity" evidence="6">
    <location>
        <begin position="438"/>
        <end position="447"/>
    </location>
</feature>
<feature type="compositionally biased region" description="Low complexity" evidence="6">
    <location>
        <begin position="1800"/>
        <end position="1810"/>
    </location>
</feature>
<feature type="domain" description="SET" evidence="7">
    <location>
        <begin position="1511"/>
        <end position="1640"/>
    </location>
</feature>
<feature type="compositionally biased region" description="Polar residues" evidence="6">
    <location>
        <begin position="448"/>
        <end position="485"/>
    </location>
</feature>
<dbReference type="SMART" id="SM00317">
    <property type="entry name" value="SET"/>
    <property type="match status" value="1"/>
</dbReference>
<feature type="region of interest" description="Disordered" evidence="6">
    <location>
        <begin position="382"/>
        <end position="728"/>
    </location>
</feature>
<evidence type="ECO:0000313" key="10">
    <source>
        <dbReference type="Proteomes" id="UP000016923"/>
    </source>
</evidence>
<evidence type="ECO:0000259" key="8">
    <source>
        <dbReference type="PROSITE" id="PS51633"/>
    </source>
</evidence>
<feature type="compositionally biased region" description="Acidic residues" evidence="6">
    <location>
        <begin position="1959"/>
        <end position="1976"/>
    </location>
</feature>
<evidence type="ECO:0000256" key="6">
    <source>
        <dbReference type="SAM" id="MobiDB-lite"/>
    </source>
</evidence>
<feature type="region of interest" description="Disordered" evidence="6">
    <location>
        <begin position="1"/>
        <end position="323"/>
    </location>
</feature>
<feature type="domain" description="CXC" evidence="8">
    <location>
        <begin position="1379"/>
        <end position="1496"/>
    </location>
</feature>
<keyword evidence="4" id="KW-0805">Transcription regulation</keyword>
<feature type="compositionally biased region" description="Polar residues" evidence="6">
    <location>
        <begin position="1872"/>
        <end position="1887"/>
    </location>
</feature>
<dbReference type="InterPro" id="IPR040968">
    <property type="entry name" value="EZH2_MCSS_fung"/>
</dbReference>
<feature type="compositionally biased region" description="Polar residues" evidence="6">
    <location>
        <begin position="784"/>
        <end position="796"/>
    </location>
</feature>
<dbReference type="Proteomes" id="UP000016923">
    <property type="component" value="Unassembled WGS sequence"/>
</dbReference>
<dbReference type="STRING" id="1262450.S3CSJ4"/>
<feature type="compositionally biased region" description="Polar residues" evidence="6">
    <location>
        <begin position="1710"/>
        <end position="1731"/>
    </location>
</feature>
<feature type="compositionally biased region" description="Low complexity" evidence="6">
    <location>
        <begin position="547"/>
        <end position="559"/>
    </location>
</feature>
<dbReference type="GO" id="GO:0005634">
    <property type="term" value="C:nucleus"/>
    <property type="evidence" value="ECO:0007669"/>
    <property type="project" value="TreeGrafter"/>
</dbReference>
<feature type="region of interest" description="Disordered" evidence="6">
    <location>
        <begin position="1655"/>
        <end position="2277"/>
    </location>
</feature>
<feature type="compositionally biased region" description="Gly residues" evidence="6">
    <location>
        <begin position="311"/>
        <end position="320"/>
    </location>
</feature>
<dbReference type="Pfam" id="PF18600">
    <property type="entry name" value="Ezh2_MCSS_fung"/>
    <property type="match status" value="1"/>
</dbReference>
<dbReference type="HOGENOM" id="CLU_230395_0_0_1"/>
<feature type="compositionally biased region" description="Polar residues" evidence="6">
    <location>
        <begin position="690"/>
        <end position="715"/>
    </location>
</feature>